<organism evidence="2 3">
    <name type="scientific">Rhynchosporium secalis</name>
    <name type="common">Barley scald fungus</name>
    <dbReference type="NCBI Taxonomy" id="38038"/>
    <lineage>
        <taxon>Eukaryota</taxon>
        <taxon>Fungi</taxon>
        <taxon>Dikarya</taxon>
        <taxon>Ascomycota</taxon>
        <taxon>Pezizomycotina</taxon>
        <taxon>Leotiomycetes</taxon>
        <taxon>Helotiales</taxon>
        <taxon>Ploettnerulaceae</taxon>
        <taxon>Rhynchosporium</taxon>
    </lineage>
</organism>
<reference evidence="3" key="1">
    <citation type="submission" date="2016-03" db="EMBL/GenBank/DDBJ databases">
        <authorList>
            <person name="Guldener U."/>
        </authorList>
    </citation>
    <scope>NUCLEOTIDE SEQUENCE [LARGE SCALE GENOMIC DNA]</scope>
</reference>
<keyword evidence="3" id="KW-1185">Reference proteome</keyword>
<evidence type="ECO:0000313" key="3">
    <source>
        <dbReference type="Proteomes" id="UP000177625"/>
    </source>
</evidence>
<dbReference type="AlphaFoldDB" id="A0A1E1LVR9"/>
<protein>
    <submittedName>
        <fullName evidence="2">Uncharacterized protein</fullName>
    </submittedName>
</protein>
<sequence length="49" mass="5536">MTFIFLFVPFRLSLDPTSTPAFERPIPASPLSPARQSTHLTIRLNPTPR</sequence>
<gene>
    <name evidence="2" type="ORF">RSE6_00641</name>
</gene>
<evidence type="ECO:0000313" key="2">
    <source>
        <dbReference type="EMBL" id="CZT40964.1"/>
    </source>
</evidence>
<dbReference type="Proteomes" id="UP000177625">
    <property type="component" value="Unassembled WGS sequence"/>
</dbReference>
<proteinExistence type="predicted"/>
<name>A0A1E1LVR9_RHYSE</name>
<evidence type="ECO:0000256" key="1">
    <source>
        <dbReference type="SAM" id="MobiDB-lite"/>
    </source>
</evidence>
<dbReference type="EMBL" id="FJVC01000010">
    <property type="protein sequence ID" value="CZT40964.1"/>
    <property type="molecule type" value="Genomic_DNA"/>
</dbReference>
<feature type="region of interest" description="Disordered" evidence="1">
    <location>
        <begin position="23"/>
        <end position="49"/>
    </location>
</feature>
<accession>A0A1E1LVR9</accession>